<sequence>MLDRTGFALWQQRIRLYCRDKENRVNILKSIDEGPFQIRTVQEPLAKGTEGAPHLGPEHPWVYSDLSLEEKDRFMTAAKLNRGLRDSNYDQLYAYLKQHETHAKENKMILDRFSQHTVYPLVLMSNVSHQQHYSPSSLTSPSTYVPPRLADHAHLESSLSYTDNLIENLTNTLALLTQSYKTFLPQTNNQLRISSNTRNQATVQDGRVVVQNVQGRHNRGQGMNPRGGGAAGYGGVQNRVGNANSGKARQVKCYNCNGTGHIAKNCTQPKRSQNSKYYKDKTLLMQAQQNGVALDVEQLFFLAGGQDNAIDDDVDEQPVQDLALNDVVCAHHEEHAMHDNVQLNYVVDSYVDYTSDSDTIRYDQYVKDNAMPVVHSNVSSIPNDAYMMIYNDMFEPHAQSVSNTFRNTVVETSLTAELATYKEQVELYERRAKFELTEREQKINEQSRLVISNRNFKEETLKKELHSIKLQLASTINHNKSMVEEVMFLKKDSKQKENKYLEDFLDMKSLKEKVAIGYKNPLCLTRTKQAQPALYNGHEIIKDNHVSTVVHNTEDTAQVPSFQTLPCFPKHYPCCEDCGVLLETDHCQPPQYTVNHPIFNAHNDFLNSQNKLTIAQNKLMEHMKSMCEMIGQFIQKKHKEEQAANARYWNILACYDDDDDYNFAIIPNEPIDSLSMGDEHLNTISTAESEEFIKSSVENLVPNPSESEGENGCDVPACFTTFLNVLFDVEYEFYYVNDQSLYDEDVLEKIFLNPLFDEEIVSIKIDPHHFNDESDLIESLLNHDSSIIPSSLKIDSLLDEFAGELTLLKSIPPGIDETDYDPEEDIRLIERLLYDNSSPRPLEEFVSKNSDAEIESFSPSPIPVEDSDSFMEEIDLSFTPDDPMPPSIEEDDYDSERDILIHGNIGILNIKMMGDNSKQKVPIPGLMIIRVSNQEKSPDLLSHQGLEIF</sequence>
<dbReference type="PROSITE" id="PS50158">
    <property type="entry name" value="ZF_CCHC"/>
    <property type="match status" value="1"/>
</dbReference>
<dbReference type="GO" id="GO:0003676">
    <property type="term" value="F:nucleic acid binding"/>
    <property type="evidence" value="ECO:0007669"/>
    <property type="project" value="InterPro"/>
</dbReference>
<organism evidence="4">
    <name type="scientific">Tanacetum cinerariifolium</name>
    <name type="common">Dalmatian daisy</name>
    <name type="synonym">Chrysanthemum cinerariifolium</name>
    <dbReference type="NCBI Taxonomy" id="118510"/>
    <lineage>
        <taxon>Eukaryota</taxon>
        <taxon>Viridiplantae</taxon>
        <taxon>Streptophyta</taxon>
        <taxon>Embryophyta</taxon>
        <taxon>Tracheophyta</taxon>
        <taxon>Spermatophyta</taxon>
        <taxon>Magnoliopsida</taxon>
        <taxon>eudicotyledons</taxon>
        <taxon>Gunneridae</taxon>
        <taxon>Pentapetalae</taxon>
        <taxon>asterids</taxon>
        <taxon>campanulids</taxon>
        <taxon>Asterales</taxon>
        <taxon>Asteraceae</taxon>
        <taxon>Asteroideae</taxon>
        <taxon>Anthemideae</taxon>
        <taxon>Anthemidinae</taxon>
        <taxon>Tanacetum</taxon>
    </lineage>
</organism>
<keyword evidence="1" id="KW-0479">Metal-binding</keyword>
<evidence type="ECO:0000313" key="4">
    <source>
        <dbReference type="EMBL" id="GEU32898.1"/>
    </source>
</evidence>
<evidence type="ECO:0000256" key="2">
    <source>
        <dbReference type="SAM" id="Coils"/>
    </source>
</evidence>
<dbReference type="InterPro" id="IPR036875">
    <property type="entry name" value="Znf_CCHC_sf"/>
</dbReference>
<accession>A0A6L2J7B8</accession>
<keyword evidence="1" id="KW-0863">Zinc-finger</keyword>
<dbReference type="GO" id="GO:0008270">
    <property type="term" value="F:zinc ion binding"/>
    <property type="evidence" value="ECO:0007669"/>
    <property type="project" value="UniProtKB-KW"/>
</dbReference>
<dbReference type="Pfam" id="PF00098">
    <property type="entry name" value="zf-CCHC"/>
    <property type="match status" value="1"/>
</dbReference>
<evidence type="ECO:0000256" key="1">
    <source>
        <dbReference type="PROSITE-ProRule" id="PRU00047"/>
    </source>
</evidence>
<name>A0A6L2J7B8_TANCI</name>
<feature type="coiled-coil region" evidence="2">
    <location>
        <begin position="411"/>
        <end position="438"/>
    </location>
</feature>
<dbReference type="Gene3D" id="4.10.60.10">
    <property type="entry name" value="Zinc finger, CCHC-type"/>
    <property type="match status" value="1"/>
</dbReference>
<gene>
    <name evidence="4" type="ORF">Tci_004876</name>
</gene>
<dbReference type="EMBL" id="BKCJ010000405">
    <property type="protein sequence ID" value="GEU32898.1"/>
    <property type="molecule type" value="Genomic_DNA"/>
</dbReference>
<keyword evidence="2" id="KW-0175">Coiled coil</keyword>
<keyword evidence="1" id="KW-0862">Zinc</keyword>
<dbReference type="SUPFAM" id="SSF57756">
    <property type="entry name" value="Retrovirus zinc finger-like domains"/>
    <property type="match status" value="1"/>
</dbReference>
<reference evidence="4" key="1">
    <citation type="journal article" date="2019" name="Sci. Rep.">
        <title>Draft genome of Tanacetum cinerariifolium, the natural source of mosquito coil.</title>
        <authorList>
            <person name="Yamashiro T."/>
            <person name="Shiraishi A."/>
            <person name="Satake H."/>
            <person name="Nakayama K."/>
        </authorList>
    </citation>
    <scope>NUCLEOTIDE SEQUENCE</scope>
</reference>
<proteinExistence type="predicted"/>
<feature type="domain" description="CCHC-type" evidence="3">
    <location>
        <begin position="252"/>
        <end position="268"/>
    </location>
</feature>
<dbReference type="SMART" id="SM00343">
    <property type="entry name" value="ZnF_C2HC"/>
    <property type="match status" value="1"/>
</dbReference>
<dbReference type="AlphaFoldDB" id="A0A6L2J7B8"/>
<comment type="caution">
    <text evidence="4">The sequence shown here is derived from an EMBL/GenBank/DDBJ whole genome shotgun (WGS) entry which is preliminary data.</text>
</comment>
<dbReference type="InterPro" id="IPR001878">
    <property type="entry name" value="Znf_CCHC"/>
</dbReference>
<evidence type="ECO:0000259" key="3">
    <source>
        <dbReference type="PROSITE" id="PS50158"/>
    </source>
</evidence>
<protein>
    <recommendedName>
        <fullName evidence="3">CCHC-type domain-containing protein</fullName>
    </recommendedName>
</protein>